<dbReference type="GO" id="GO:0016020">
    <property type="term" value="C:membrane"/>
    <property type="evidence" value="ECO:0007669"/>
    <property type="project" value="UniProtKB-SubCell"/>
</dbReference>
<keyword evidence="5" id="KW-0720">Serine protease</keyword>
<dbReference type="InterPro" id="IPR004635">
    <property type="entry name" value="Pept_S49_SppA"/>
</dbReference>
<keyword evidence="8" id="KW-0812">Transmembrane</keyword>
<feature type="active site" description="Nucleophile" evidence="7">
    <location>
        <position position="419"/>
    </location>
</feature>
<evidence type="ECO:0000256" key="2">
    <source>
        <dbReference type="ARBA" id="ARBA00008683"/>
    </source>
</evidence>
<dbReference type="NCBIfam" id="TIGR00706">
    <property type="entry name" value="SppA_dom"/>
    <property type="match status" value="1"/>
</dbReference>
<name>A0A2K1Q0G7_9GAMM</name>
<comment type="caution">
    <text evidence="10">The sequence shown here is derived from an EMBL/GenBank/DDBJ whole genome shotgun (WGS) entry which is preliminary data.</text>
</comment>
<feature type="domain" description="Peptidase S49" evidence="9">
    <location>
        <begin position="402"/>
        <end position="551"/>
    </location>
</feature>
<dbReference type="GO" id="GO:0006465">
    <property type="term" value="P:signal peptide processing"/>
    <property type="evidence" value="ECO:0007669"/>
    <property type="project" value="InterPro"/>
</dbReference>
<evidence type="ECO:0000313" key="11">
    <source>
        <dbReference type="Proteomes" id="UP000236220"/>
    </source>
</evidence>
<dbReference type="OrthoDB" id="9764363at2"/>
<comment type="subcellular location">
    <subcellularLocation>
        <location evidence="1">Membrane</location>
    </subcellularLocation>
</comment>
<dbReference type="PIRSF" id="PIRSF001217">
    <property type="entry name" value="Protease_4_SppA"/>
    <property type="match status" value="1"/>
</dbReference>
<dbReference type="InterPro" id="IPR002142">
    <property type="entry name" value="Peptidase_S49"/>
</dbReference>
<proteinExistence type="inferred from homology"/>
<reference evidence="10 11" key="1">
    <citation type="submission" date="2017-08" db="EMBL/GenBank/DDBJ databases">
        <title>Lysobacter sylvestris genome.</title>
        <authorList>
            <person name="Zhang D.-C."/>
            <person name="Albuquerque L."/>
            <person name="Franca L."/>
            <person name="Froufe H.J.C."/>
            <person name="Barroso C."/>
            <person name="Egas C."/>
            <person name="Da Costa M."/>
            <person name="Margesin R."/>
        </authorList>
    </citation>
    <scope>NUCLEOTIDE SEQUENCE [LARGE SCALE GENOMIC DNA]</scope>
    <source>
        <strain evidence="10 11">AM20-91</strain>
    </source>
</reference>
<dbReference type="SUPFAM" id="SSF52096">
    <property type="entry name" value="ClpP/crotonase"/>
    <property type="match status" value="2"/>
</dbReference>
<feature type="domain" description="Peptidase S49" evidence="9">
    <location>
        <begin position="143"/>
        <end position="297"/>
    </location>
</feature>
<dbReference type="RefSeq" id="WP_103073703.1">
    <property type="nucleotide sequence ID" value="NZ_NPZB01000001.1"/>
</dbReference>
<keyword evidence="8" id="KW-1133">Transmembrane helix</keyword>
<dbReference type="EMBL" id="NPZB01000001">
    <property type="protein sequence ID" value="PNS08531.1"/>
    <property type="molecule type" value="Genomic_DNA"/>
</dbReference>
<dbReference type="InterPro" id="IPR004634">
    <property type="entry name" value="Pept_S49_pIV"/>
</dbReference>
<dbReference type="InterPro" id="IPR047272">
    <property type="entry name" value="S49_SppA_C"/>
</dbReference>
<dbReference type="CDD" id="cd07023">
    <property type="entry name" value="S49_Sppa_N_C"/>
    <property type="match status" value="1"/>
</dbReference>
<keyword evidence="3" id="KW-0645">Protease</keyword>
<dbReference type="PANTHER" id="PTHR33209">
    <property type="entry name" value="PROTEASE 4"/>
    <property type="match status" value="1"/>
</dbReference>
<evidence type="ECO:0000256" key="5">
    <source>
        <dbReference type="ARBA" id="ARBA00022825"/>
    </source>
</evidence>
<evidence type="ECO:0000256" key="3">
    <source>
        <dbReference type="ARBA" id="ARBA00022670"/>
    </source>
</evidence>
<dbReference type="InterPro" id="IPR029045">
    <property type="entry name" value="ClpP/crotonase-like_dom_sf"/>
</dbReference>
<comment type="similarity">
    <text evidence="2">Belongs to the peptidase S49 family.</text>
</comment>
<dbReference type="Pfam" id="PF01343">
    <property type="entry name" value="Peptidase_S49"/>
    <property type="match status" value="2"/>
</dbReference>
<dbReference type="GO" id="GO:0008236">
    <property type="term" value="F:serine-type peptidase activity"/>
    <property type="evidence" value="ECO:0007669"/>
    <property type="project" value="UniProtKB-KW"/>
</dbReference>
<evidence type="ECO:0000256" key="1">
    <source>
        <dbReference type="ARBA" id="ARBA00004370"/>
    </source>
</evidence>
<feature type="transmembrane region" description="Helical" evidence="8">
    <location>
        <begin position="29"/>
        <end position="48"/>
    </location>
</feature>
<evidence type="ECO:0000256" key="4">
    <source>
        <dbReference type="ARBA" id="ARBA00022801"/>
    </source>
</evidence>
<dbReference type="Gene3D" id="6.20.330.10">
    <property type="match status" value="1"/>
</dbReference>
<evidence type="ECO:0000256" key="8">
    <source>
        <dbReference type="SAM" id="Phobius"/>
    </source>
</evidence>
<dbReference type="CDD" id="cd07018">
    <property type="entry name" value="S49_SppA_67K_type"/>
    <property type="match status" value="1"/>
</dbReference>
<evidence type="ECO:0000256" key="7">
    <source>
        <dbReference type="PIRSR" id="PIRSR001217-1"/>
    </source>
</evidence>
<dbReference type="InterPro" id="IPR047217">
    <property type="entry name" value="S49_SppA_67K_type_N"/>
</dbReference>
<dbReference type="PANTHER" id="PTHR33209:SF1">
    <property type="entry name" value="PEPTIDASE S49 DOMAIN-CONTAINING PROTEIN"/>
    <property type="match status" value="1"/>
</dbReference>
<evidence type="ECO:0000259" key="9">
    <source>
        <dbReference type="Pfam" id="PF01343"/>
    </source>
</evidence>
<sequence length="636" mass="68754">MNQPVARRPNPVYTFFKGVWDVANFTRRFVLNIVFFALLFFVIGVLSMSGRSAITPVQARTTLVLAPEGKVMEEDGRDVLTRLIANSSEQDPSRKVVRLRDLIAVIDVATKDTSIERVFLDVDKLYPSGMASTHEITAALQRLKASGKQVMAFSEGMTQGQYLIAAQANQVYLDPDGHGLLLEGLSSYRPYMREGLQDKLGIDFKLFKVGEYKSAAEPFVRDSASPEAKEADMFWMNDLWQRYIGDIATARKLTPDAVKAGVDGIAQNVATTQGDLAKVALDQKLVDGLKTRAQVEDMLVKQGVADDDADGGFRQIGYGQYLRNLRTGLPKGDGNQQVAIVVAEGEIVPGKQAGGSVGGESTAELLRDARKDDMVKAVVLRVDSPGGEVFASEQIRREVQALKDAGKPVVVSMGDVAASGGYWISMNADRIYADPSTITGSIGIFGLIPNASRALGKIGVHTDGVGTTPLAGAMDITRPMDAGVATIIQSVIEKGYRDFTGKVALARKQPVQQIDAIARGRVWSGAQAKERGLVDDFGGLQAAIDFAASRARIAKDQVRIRYIERSGGTLDQLLAGNVESRIAEGVLARSPLLRGLAAGSADARVERQLNDLREQFIRVRSPVQAMAHCYCGFDSL</sequence>
<dbReference type="Proteomes" id="UP000236220">
    <property type="component" value="Unassembled WGS sequence"/>
</dbReference>
<dbReference type="Gene3D" id="3.90.226.10">
    <property type="entry name" value="2-enoyl-CoA Hydratase, Chain A, domain 1"/>
    <property type="match status" value="3"/>
</dbReference>
<dbReference type="AlphaFoldDB" id="A0A2K1Q0G7"/>
<dbReference type="NCBIfam" id="TIGR00705">
    <property type="entry name" value="SppA_67K"/>
    <property type="match status" value="1"/>
</dbReference>
<keyword evidence="4" id="KW-0378">Hydrolase</keyword>
<gene>
    <name evidence="10" type="ORF">Lysil_0160</name>
</gene>
<keyword evidence="11" id="KW-1185">Reference proteome</keyword>
<keyword evidence="6 8" id="KW-0472">Membrane</keyword>
<evidence type="ECO:0000256" key="6">
    <source>
        <dbReference type="ARBA" id="ARBA00023136"/>
    </source>
</evidence>
<accession>A0A2K1Q0G7</accession>
<organism evidence="10 11">
    <name type="scientific">Solilutibacter silvestris</name>
    <dbReference type="NCBI Taxonomy" id="1645665"/>
    <lineage>
        <taxon>Bacteria</taxon>
        <taxon>Pseudomonadati</taxon>
        <taxon>Pseudomonadota</taxon>
        <taxon>Gammaproteobacteria</taxon>
        <taxon>Lysobacterales</taxon>
        <taxon>Lysobacteraceae</taxon>
        <taxon>Solilutibacter</taxon>
    </lineage>
</organism>
<feature type="active site" description="Proton donor/acceptor" evidence="7">
    <location>
        <position position="213"/>
    </location>
</feature>
<protein>
    <submittedName>
        <fullName evidence="10">Signal peptide peptidase SppA</fullName>
    </submittedName>
</protein>
<evidence type="ECO:0000313" key="10">
    <source>
        <dbReference type="EMBL" id="PNS08531.1"/>
    </source>
</evidence>